<dbReference type="WBParaSite" id="PS1159_v2.g7539.t1">
    <property type="protein sequence ID" value="PS1159_v2.g7539.t1"/>
    <property type="gene ID" value="PS1159_v2.g7539"/>
</dbReference>
<reference evidence="2" key="1">
    <citation type="submission" date="2022-11" db="UniProtKB">
        <authorList>
            <consortium name="WormBaseParasite"/>
        </authorList>
    </citation>
    <scope>IDENTIFICATION</scope>
</reference>
<sequence>MRIRKLLKQSPRNLLLIFLLLVILWNEYLALKIKSLFWITPIESGKHYSILIASDPQLIGYRNEKFGGIARWDSDRYVKNGFDAAIASAQPFFLGDLFDEGVIMSSQEFKWTFERFEKILHISKIFLLFISQEFKWTFERFENIFSHIKNIPTIYVPCDNDIGGDFEPVYERLVLRFNRIFVNSLKNLDHFSQNHIDFAATIPLEDGKFKSIIKANNSRVKILLSHIPLLRSLRRDDYETVESYSPDLILTAHDRTAELYLRNRTTPNFERYAFHKRLDFLISSKHSIIEIQNPTVSYRMGVGNMGYGLLTFYDESPLAAVYTVFWLPGRYPQLFLYIFAIIITVSFIIFPCIISSSQRNL</sequence>
<name>A0AC35GQN5_9BILA</name>
<evidence type="ECO:0000313" key="1">
    <source>
        <dbReference type="Proteomes" id="UP000887580"/>
    </source>
</evidence>
<organism evidence="1 2">
    <name type="scientific">Panagrolaimus sp. PS1159</name>
    <dbReference type="NCBI Taxonomy" id="55785"/>
    <lineage>
        <taxon>Eukaryota</taxon>
        <taxon>Metazoa</taxon>
        <taxon>Ecdysozoa</taxon>
        <taxon>Nematoda</taxon>
        <taxon>Chromadorea</taxon>
        <taxon>Rhabditida</taxon>
        <taxon>Tylenchina</taxon>
        <taxon>Panagrolaimomorpha</taxon>
        <taxon>Panagrolaimoidea</taxon>
        <taxon>Panagrolaimidae</taxon>
        <taxon>Panagrolaimus</taxon>
    </lineage>
</organism>
<evidence type="ECO:0000313" key="2">
    <source>
        <dbReference type="WBParaSite" id="PS1159_v2.g7539.t1"/>
    </source>
</evidence>
<accession>A0AC35GQN5</accession>
<protein>
    <submittedName>
        <fullName evidence="2">Uncharacterized protein</fullName>
    </submittedName>
</protein>
<proteinExistence type="predicted"/>
<dbReference type="Proteomes" id="UP000887580">
    <property type="component" value="Unplaced"/>
</dbReference>